<comment type="caution">
    <text evidence="5">The sequence shown here is derived from an EMBL/GenBank/DDBJ whole genome shotgun (WGS) entry which is preliminary data.</text>
</comment>
<dbReference type="CDD" id="cd06170">
    <property type="entry name" value="LuxR_C_like"/>
    <property type="match status" value="1"/>
</dbReference>
<evidence type="ECO:0000259" key="4">
    <source>
        <dbReference type="PROSITE" id="PS50043"/>
    </source>
</evidence>
<feature type="domain" description="HTH luxR-type" evidence="4">
    <location>
        <begin position="194"/>
        <end position="259"/>
    </location>
</feature>
<reference evidence="5 6" key="1">
    <citation type="submission" date="2020-08" db="EMBL/GenBank/DDBJ databases">
        <title>Genomic Encyclopedia of Type Strains, Phase III (KMG-III): the genomes of soil and plant-associated and newly described type strains.</title>
        <authorList>
            <person name="Whitman W."/>
        </authorList>
    </citation>
    <scope>NUCLEOTIDE SEQUENCE [LARGE SCALE GENOMIC DNA]</scope>
    <source>
        <strain evidence="5 6">CECT 5995</strain>
    </source>
</reference>
<protein>
    <submittedName>
        <fullName evidence="5">DNA-binding CsgD family transcriptional regulator</fullName>
    </submittedName>
</protein>
<evidence type="ECO:0000256" key="3">
    <source>
        <dbReference type="ARBA" id="ARBA00023163"/>
    </source>
</evidence>
<dbReference type="InterPro" id="IPR016032">
    <property type="entry name" value="Sig_transdc_resp-reg_C-effctor"/>
</dbReference>
<keyword evidence="6" id="KW-1185">Reference proteome</keyword>
<dbReference type="Proteomes" id="UP000525987">
    <property type="component" value="Unassembled WGS sequence"/>
</dbReference>
<name>A0A7W5BZ36_9GAMM</name>
<evidence type="ECO:0000256" key="2">
    <source>
        <dbReference type="ARBA" id="ARBA00023125"/>
    </source>
</evidence>
<evidence type="ECO:0000313" key="5">
    <source>
        <dbReference type="EMBL" id="MBB3141459.1"/>
    </source>
</evidence>
<dbReference type="PANTHER" id="PTHR44688:SF16">
    <property type="entry name" value="DNA-BINDING TRANSCRIPTIONAL ACTIVATOR DEVR_DOSR"/>
    <property type="match status" value="1"/>
</dbReference>
<gene>
    <name evidence="5" type="ORF">FHR96_002338</name>
</gene>
<dbReference type="GO" id="GO:0003677">
    <property type="term" value="F:DNA binding"/>
    <property type="evidence" value="ECO:0007669"/>
    <property type="project" value="UniProtKB-KW"/>
</dbReference>
<dbReference type="AlphaFoldDB" id="A0A7W5BZ36"/>
<dbReference type="PRINTS" id="PR00038">
    <property type="entry name" value="HTHLUXR"/>
</dbReference>
<dbReference type="Gene3D" id="1.10.10.10">
    <property type="entry name" value="Winged helix-like DNA-binding domain superfamily/Winged helix DNA-binding domain"/>
    <property type="match status" value="1"/>
</dbReference>
<keyword evidence="2 5" id="KW-0238">DNA-binding</keyword>
<keyword evidence="1" id="KW-0805">Transcription regulation</keyword>
<dbReference type="RefSeq" id="WP_246392903.1">
    <property type="nucleotide sequence ID" value="NZ_JACHXM010000009.1"/>
</dbReference>
<evidence type="ECO:0000313" key="6">
    <source>
        <dbReference type="Proteomes" id="UP000525987"/>
    </source>
</evidence>
<dbReference type="SMART" id="SM00421">
    <property type="entry name" value="HTH_LUXR"/>
    <property type="match status" value="1"/>
</dbReference>
<dbReference type="PROSITE" id="PS00622">
    <property type="entry name" value="HTH_LUXR_1"/>
    <property type="match status" value="1"/>
</dbReference>
<dbReference type="GO" id="GO:0006355">
    <property type="term" value="P:regulation of DNA-templated transcription"/>
    <property type="evidence" value="ECO:0007669"/>
    <property type="project" value="InterPro"/>
</dbReference>
<accession>A0A7W5BZ36</accession>
<sequence length="261" mass="30140">MRRRLWWAAARFMPVTLPAVVDSEEGLRIMNDHPDAQRFQRETLALIGRLVPLSGSAFFLINPDMRHAGTLLYNLPPDAEREYCTEYGALDPLHPERFAGRDDTVVTLDSQIDPHFLRQTLYYQQFMVPHNHRYVADMFFRREGRIIAGITILREASMGDFRPQELDLLRQVQPFIEFSLNATYLPQRDREREGVAATYGLTDRELDVLEFVLRGGGNKEIAQRLSLGLATVKTHLHHIFRKVGVRTRSELVARVLADLNR</sequence>
<dbReference type="SUPFAM" id="SSF46894">
    <property type="entry name" value="C-terminal effector domain of the bipartite response regulators"/>
    <property type="match status" value="1"/>
</dbReference>
<organism evidence="5 6">
    <name type="scientific">Halomonas organivorans</name>
    <dbReference type="NCBI Taxonomy" id="257772"/>
    <lineage>
        <taxon>Bacteria</taxon>
        <taxon>Pseudomonadati</taxon>
        <taxon>Pseudomonadota</taxon>
        <taxon>Gammaproteobacteria</taxon>
        <taxon>Oceanospirillales</taxon>
        <taxon>Halomonadaceae</taxon>
        <taxon>Halomonas</taxon>
    </lineage>
</organism>
<dbReference type="InterPro" id="IPR000792">
    <property type="entry name" value="Tscrpt_reg_LuxR_C"/>
</dbReference>
<proteinExistence type="predicted"/>
<keyword evidence="3" id="KW-0804">Transcription</keyword>
<dbReference type="PROSITE" id="PS50043">
    <property type="entry name" value="HTH_LUXR_2"/>
    <property type="match status" value="1"/>
</dbReference>
<dbReference type="InterPro" id="IPR036388">
    <property type="entry name" value="WH-like_DNA-bd_sf"/>
</dbReference>
<evidence type="ECO:0000256" key="1">
    <source>
        <dbReference type="ARBA" id="ARBA00023015"/>
    </source>
</evidence>
<dbReference type="Pfam" id="PF00196">
    <property type="entry name" value="GerE"/>
    <property type="match status" value="1"/>
</dbReference>
<dbReference type="PANTHER" id="PTHR44688">
    <property type="entry name" value="DNA-BINDING TRANSCRIPTIONAL ACTIVATOR DEVR_DOSR"/>
    <property type="match status" value="1"/>
</dbReference>
<dbReference type="EMBL" id="JACHXM010000009">
    <property type="protein sequence ID" value="MBB3141459.1"/>
    <property type="molecule type" value="Genomic_DNA"/>
</dbReference>